<dbReference type="PANTHER" id="PTHR46060:SF1">
    <property type="entry name" value="MARINER MOS1 TRANSPOSASE-LIKE PROTEIN"/>
    <property type="match status" value="1"/>
</dbReference>
<dbReference type="Gene3D" id="1.10.10.1450">
    <property type="match status" value="1"/>
</dbReference>
<dbReference type="PANTHER" id="PTHR46060">
    <property type="entry name" value="MARINER MOS1 TRANSPOSASE-LIKE PROTEIN"/>
    <property type="match status" value="1"/>
</dbReference>
<dbReference type="InterPro" id="IPR041426">
    <property type="entry name" value="Mos1_HTH"/>
</dbReference>
<dbReference type="Pfam" id="PF13843">
    <property type="entry name" value="DDE_Tnp_1_7"/>
    <property type="match status" value="1"/>
</dbReference>
<dbReference type="EMBL" id="CP092875">
    <property type="protein sequence ID" value="UYV75672.1"/>
    <property type="molecule type" value="Genomic_DNA"/>
</dbReference>
<evidence type="ECO:0000259" key="3">
    <source>
        <dbReference type="Pfam" id="PF17906"/>
    </source>
</evidence>
<feature type="domain" description="PiggyBac transposable element-derived protein" evidence="2">
    <location>
        <begin position="727"/>
        <end position="845"/>
    </location>
</feature>
<feature type="compositionally biased region" description="Basic and acidic residues" evidence="1">
    <location>
        <begin position="400"/>
        <end position="420"/>
    </location>
</feature>
<reference evidence="4 5" key="1">
    <citation type="submission" date="2022-01" db="EMBL/GenBank/DDBJ databases">
        <title>A chromosomal length assembly of Cordylochernes scorpioides.</title>
        <authorList>
            <person name="Zeh D."/>
            <person name="Zeh J."/>
        </authorList>
    </citation>
    <scope>NUCLEOTIDE SEQUENCE [LARGE SCALE GENOMIC DNA]</scope>
    <source>
        <strain evidence="4">IN4F17</strain>
        <tissue evidence="4">Whole Body</tissue>
    </source>
</reference>
<gene>
    <name evidence="4" type="ORF">LAZ67_13000971</name>
</gene>
<dbReference type="InterPro" id="IPR029526">
    <property type="entry name" value="PGBD"/>
</dbReference>
<dbReference type="InterPro" id="IPR052709">
    <property type="entry name" value="Transposase-MT_Hybrid"/>
</dbReference>
<sequence>MDQRTCIKFCVKNEIKCADAFRMLSVAYGEATLDRSNVYRWYKMFSEGREDVNDEERAGRPSTSTTDEKINEVEKIILANRRITVREVAEDLNISIVSCHSIFINDLGMRRVTAKFLPKLLNCDQKQHRMNIANEMLDSVRDDPNLLLRVITGDEAPSSNLQPWAEGEFTILRQKKTKRMKHAYLGLGEAPGKIRRVFGQLVAGTEGRKKANAQPMWGPEGHLIDDPLENRTGFGRGSADGSRGCFSAGRDSLSLHVSGPSRTRLPAYPYVGTFATILQKVDRITEDSGMQRMTEATVVNGAFVWMLLLLVLHLDDPVDHLTDAMRGLAVPRTEKVIIAPIDISCATNIFLHRLEQADKIHREILALPPPTSIDDVPWQPPHKGSPSLIAGPLHKTHSRHPSDPKSVRSAGGRDRGEGKSQRPAHVGPEGHLIDDYPENRTGFGRGSADGSRGCFSAGRDSRSLHVSGISIQTSRPPVVVGRRSHDPMKDELGRQTEAGAWPDPKSVRSAGGRDRGEEKANAQPMWGPEGHLIDDPLENRTGFGRGSADGSRGCFSAGRDSLSLHVSGPSRTRLPAYPYVGTFATILQKVDRITEDSGMQRMTEATVVNGAFVWMLLLLVLHLDDPVDHLTDAMRGLAVPRTEKVIIAPIDISCATNIFLHRLEQADKIHREILALPRQPASTMSHGNHRIKDHQASSQPTPQDPFKTSIWWLNPGAGYFEQLFFRKHQKRDAKLTTVTEILALFGLLIMSGIKRAAHSTYKELWAVDGSGVEIVRAIMSQERFFFLLRCLRFDDITTRKERKKLDILAPIREFVEAFVYNCKKLYTPGEYNTIDEKLIPFRGRNQSPVWLLALTGGIGLFQESEAIGEFLFSEQSAQSWIR</sequence>
<dbReference type="Proteomes" id="UP001235939">
    <property type="component" value="Chromosome 13"/>
</dbReference>
<feature type="compositionally biased region" description="Basic and acidic residues" evidence="1">
    <location>
        <begin position="511"/>
        <end position="520"/>
    </location>
</feature>
<evidence type="ECO:0000313" key="5">
    <source>
        <dbReference type="Proteomes" id="UP001235939"/>
    </source>
</evidence>
<feature type="region of interest" description="Disordered" evidence="1">
    <location>
        <begin position="476"/>
        <end position="532"/>
    </location>
</feature>
<protein>
    <recommendedName>
        <fullName evidence="6">Transposase</fullName>
    </recommendedName>
</protein>
<feature type="domain" description="Mos1 transposase HTH" evidence="3">
    <location>
        <begin position="4"/>
        <end position="48"/>
    </location>
</feature>
<feature type="region of interest" description="Disordered" evidence="1">
    <location>
        <begin position="680"/>
        <end position="703"/>
    </location>
</feature>
<evidence type="ECO:0008006" key="6">
    <source>
        <dbReference type="Google" id="ProtNLM"/>
    </source>
</evidence>
<evidence type="ECO:0000313" key="4">
    <source>
        <dbReference type="EMBL" id="UYV75672.1"/>
    </source>
</evidence>
<accession>A0ABY6L3F7</accession>
<feature type="region of interest" description="Disordered" evidence="1">
    <location>
        <begin position="375"/>
        <end position="456"/>
    </location>
</feature>
<evidence type="ECO:0000259" key="2">
    <source>
        <dbReference type="Pfam" id="PF13843"/>
    </source>
</evidence>
<evidence type="ECO:0000256" key="1">
    <source>
        <dbReference type="SAM" id="MobiDB-lite"/>
    </source>
</evidence>
<proteinExistence type="predicted"/>
<feature type="compositionally biased region" description="Basic and acidic residues" evidence="1">
    <location>
        <begin position="483"/>
        <end position="494"/>
    </location>
</feature>
<keyword evidence="5" id="KW-1185">Reference proteome</keyword>
<organism evidence="4 5">
    <name type="scientific">Cordylochernes scorpioides</name>
    <dbReference type="NCBI Taxonomy" id="51811"/>
    <lineage>
        <taxon>Eukaryota</taxon>
        <taxon>Metazoa</taxon>
        <taxon>Ecdysozoa</taxon>
        <taxon>Arthropoda</taxon>
        <taxon>Chelicerata</taxon>
        <taxon>Arachnida</taxon>
        <taxon>Pseudoscorpiones</taxon>
        <taxon>Cheliferoidea</taxon>
        <taxon>Chernetidae</taxon>
        <taxon>Cordylochernes</taxon>
    </lineage>
</organism>
<dbReference type="Pfam" id="PF17906">
    <property type="entry name" value="HTH_48"/>
    <property type="match status" value="1"/>
</dbReference>
<name>A0ABY6L3F7_9ARAC</name>